<comment type="caution">
    <text evidence="1">The sequence shown here is derived from an EMBL/GenBank/DDBJ whole genome shotgun (WGS) entry which is preliminary data.</text>
</comment>
<gene>
    <name evidence="1" type="ORF">AKAME5_001239400</name>
</gene>
<sequence length="158" mass="17510">MTSVGQTDTQLTKAQVRAVESPLVPPLLLPHYVDPGSASSYPHSYHSLGHCLRTNIFPGAPFTWRSLTQDSYISHPLTAWPTDPHLWYGHKTDDMVQWTERNIMNQRLSKLAAPGTADFDLSTSAARSSSSYTSSAHFNTPLPLSLLLPVCKLMLTPY</sequence>
<evidence type="ECO:0000313" key="2">
    <source>
        <dbReference type="Proteomes" id="UP001279410"/>
    </source>
</evidence>
<dbReference type="InterPro" id="IPR029234">
    <property type="entry name" value="CIMIP4"/>
</dbReference>
<keyword evidence="2" id="KW-1185">Reference proteome</keyword>
<accession>A0AAD3MVP3</accession>
<dbReference type="EMBL" id="BRZM01000041">
    <property type="protein sequence ID" value="GLD60504.1"/>
    <property type="molecule type" value="Genomic_DNA"/>
</dbReference>
<dbReference type="Proteomes" id="UP001279410">
    <property type="component" value="Unassembled WGS sequence"/>
</dbReference>
<reference evidence="1" key="1">
    <citation type="submission" date="2022-08" db="EMBL/GenBank/DDBJ databases">
        <title>Genome sequencing of akame (Lates japonicus).</title>
        <authorList>
            <person name="Hashiguchi Y."/>
            <person name="Takahashi H."/>
        </authorList>
    </citation>
    <scope>NUCLEOTIDE SEQUENCE</scope>
    <source>
        <strain evidence="1">Kochi</strain>
    </source>
</reference>
<dbReference type="PANTHER" id="PTHR31702:SF2">
    <property type="entry name" value="TESTIS-EXPRESSED PROTEIN 33"/>
    <property type="match status" value="1"/>
</dbReference>
<protein>
    <submittedName>
        <fullName evidence="1">Testis-expressed sequence 33 protein</fullName>
    </submittedName>
</protein>
<dbReference type="Pfam" id="PF15400">
    <property type="entry name" value="TEX33"/>
    <property type="match status" value="1"/>
</dbReference>
<evidence type="ECO:0000313" key="1">
    <source>
        <dbReference type="EMBL" id="GLD60504.1"/>
    </source>
</evidence>
<dbReference type="AlphaFoldDB" id="A0AAD3MVP3"/>
<proteinExistence type="predicted"/>
<name>A0AAD3MVP3_LATJO</name>
<dbReference type="PANTHER" id="PTHR31702">
    <property type="entry name" value="TESTIS-EXPRESSED PROTEIN 33"/>
    <property type="match status" value="1"/>
</dbReference>
<organism evidence="1 2">
    <name type="scientific">Lates japonicus</name>
    <name type="common">Japanese lates</name>
    <dbReference type="NCBI Taxonomy" id="270547"/>
    <lineage>
        <taxon>Eukaryota</taxon>
        <taxon>Metazoa</taxon>
        <taxon>Chordata</taxon>
        <taxon>Craniata</taxon>
        <taxon>Vertebrata</taxon>
        <taxon>Euteleostomi</taxon>
        <taxon>Actinopterygii</taxon>
        <taxon>Neopterygii</taxon>
        <taxon>Teleostei</taxon>
        <taxon>Neoteleostei</taxon>
        <taxon>Acanthomorphata</taxon>
        <taxon>Carangaria</taxon>
        <taxon>Carangaria incertae sedis</taxon>
        <taxon>Centropomidae</taxon>
        <taxon>Lates</taxon>
    </lineage>
</organism>